<sequence length="172" mass="18632">MLECGRNDIVMPETSRVVYHVRAPTVPELAVLMTRVEACFEAAAQATDCSLVQEKSIVYKNFVHNSVFDATYAKHARDMGVTFVDGESTLLVPSGAASDVGNASQVLPCLYATFAIASAGTNHTRSFAAAAGLPRSADMLALTALDLYTDPKLLARIKQEFEDWKAKQHPPQ</sequence>
<organism evidence="1 2">
    <name type="scientific">Dermacentor silvarum</name>
    <name type="common">Tick</name>
    <dbReference type="NCBI Taxonomy" id="543639"/>
    <lineage>
        <taxon>Eukaryota</taxon>
        <taxon>Metazoa</taxon>
        <taxon>Ecdysozoa</taxon>
        <taxon>Arthropoda</taxon>
        <taxon>Chelicerata</taxon>
        <taxon>Arachnida</taxon>
        <taxon>Acari</taxon>
        <taxon>Parasitiformes</taxon>
        <taxon>Ixodida</taxon>
        <taxon>Ixodoidea</taxon>
        <taxon>Ixodidae</taxon>
        <taxon>Rhipicephalinae</taxon>
        <taxon>Dermacentor</taxon>
    </lineage>
</organism>
<reference evidence="1" key="1">
    <citation type="submission" date="2020-05" db="EMBL/GenBank/DDBJ databases">
        <title>Large-scale comparative analyses of tick genomes elucidate their genetic diversity and vector capacities.</title>
        <authorList>
            <person name="Jia N."/>
            <person name="Wang J."/>
            <person name="Shi W."/>
            <person name="Du L."/>
            <person name="Sun Y."/>
            <person name="Zhan W."/>
            <person name="Jiang J."/>
            <person name="Wang Q."/>
            <person name="Zhang B."/>
            <person name="Ji P."/>
            <person name="Sakyi L.B."/>
            <person name="Cui X."/>
            <person name="Yuan T."/>
            <person name="Jiang B."/>
            <person name="Yang W."/>
            <person name="Lam T.T.-Y."/>
            <person name="Chang Q."/>
            <person name="Ding S."/>
            <person name="Wang X."/>
            <person name="Zhu J."/>
            <person name="Ruan X."/>
            <person name="Zhao L."/>
            <person name="Wei J."/>
            <person name="Que T."/>
            <person name="Du C."/>
            <person name="Cheng J."/>
            <person name="Dai P."/>
            <person name="Han X."/>
            <person name="Huang E."/>
            <person name="Gao Y."/>
            <person name="Liu J."/>
            <person name="Shao H."/>
            <person name="Ye R."/>
            <person name="Li L."/>
            <person name="Wei W."/>
            <person name="Wang X."/>
            <person name="Wang C."/>
            <person name="Yang T."/>
            <person name="Huo Q."/>
            <person name="Li W."/>
            <person name="Guo W."/>
            <person name="Chen H."/>
            <person name="Zhou L."/>
            <person name="Ni X."/>
            <person name="Tian J."/>
            <person name="Zhou Y."/>
            <person name="Sheng Y."/>
            <person name="Liu T."/>
            <person name="Pan Y."/>
            <person name="Xia L."/>
            <person name="Li J."/>
            <person name="Zhao F."/>
            <person name="Cao W."/>
        </authorList>
    </citation>
    <scope>NUCLEOTIDE SEQUENCE</scope>
    <source>
        <strain evidence="1">Dsil-2018</strain>
    </source>
</reference>
<comment type="caution">
    <text evidence="1">The sequence shown here is derived from an EMBL/GenBank/DDBJ whole genome shotgun (WGS) entry which is preliminary data.</text>
</comment>
<evidence type="ECO:0000313" key="2">
    <source>
        <dbReference type="Proteomes" id="UP000821865"/>
    </source>
</evidence>
<accession>A0ACB8CFU1</accession>
<dbReference type="Proteomes" id="UP000821865">
    <property type="component" value="Chromosome 7"/>
</dbReference>
<proteinExistence type="predicted"/>
<keyword evidence="2" id="KW-1185">Reference proteome</keyword>
<protein>
    <submittedName>
        <fullName evidence="1">Uncharacterized protein</fullName>
    </submittedName>
</protein>
<dbReference type="EMBL" id="CM023476">
    <property type="protein sequence ID" value="KAH7941556.1"/>
    <property type="molecule type" value="Genomic_DNA"/>
</dbReference>
<name>A0ACB8CFU1_DERSI</name>
<gene>
    <name evidence="1" type="ORF">HPB49_014892</name>
</gene>
<evidence type="ECO:0000313" key="1">
    <source>
        <dbReference type="EMBL" id="KAH7941556.1"/>
    </source>
</evidence>